<dbReference type="Gene3D" id="3.90.550.10">
    <property type="entry name" value="Spore Coat Polysaccharide Biosynthesis Protein SpsA, Chain A"/>
    <property type="match status" value="1"/>
</dbReference>
<dbReference type="InterPro" id="IPR029044">
    <property type="entry name" value="Nucleotide-diphossugar_trans"/>
</dbReference>
<dbReference type="SUPFAM" id="SSF53448">
    <property type="entry name" value="Nucleotide-diphospho-sugar transferases"/>
    <property type="match status" value="1"/>
</dbReference>
<dbReference type="PANTHER" id="PTHR43685">
    <property type="entry name" value="GLYCOSYLTRANSFERASE"/>
    <property type="match status" value="1"/>
</dbReference>
<dbReference type="InterPro" id="IPR050834">
    <property type="entry name" value="Glycosyltransf_2"/>
</dbReference>
<protein>
    <submittedName>
        <fullName evidence="2">Glycosyltransferase involved in cell wall biosynthesis</fullName>
    </submittedName>
</protein>
<proteinExistence type="predicted"/>
<dbReference type="PANTHER" id="PTHR43685:SF2">
    <property type="entry name" value="GLYCOSYLTRANSFERASE 2-LIKE DOMAIN-CONTAINING PROTEIN"/>
    <property type="match status" value="1"/>
</dbReference>
<dbReference type="RefSeq" id="WP_174879511.1">
    <property type="nucleotide sequence ID" value="NZ_CADEPK010000029.1"/>
</dbReference>
<evidence type="ECO:0000313" key="3">
    <source>
        <dbReference type="Proteomes" id="UP001232245"/>
    </source>
</evidence>
<evidence type="ECO:0000313" key="2">
    <source>
        <dbReference type="EMBL" id="MDQ0226679.1"/>
    </source>
</evidence>
<reference evidence="2 3" key="1">
    <citation type="submission" date="2023-07" db="EMBL/GenBank/DDBJ databases">
        <title>Genomic Encyclopedia of Type Strains, Phase IV (KMG-IV): sequencing the most valuable type-strain genomes for metagenomic binning, comparative biology and taxonomic classification.</title>
        <authorList>
            <person name="Goeker M."/>
        </authorList>
    </citation>
    <scope>NUCLEOTIDE SEQUENCE [LARGE SCALE GENOMIC DNA]</scope>
    <source>
        <strain evidence="2 3">DSM 17723</strain>
    </source>
</reference>
<dbReference type="InterPro" id="IPR001173">
    <property type="entry name" value="Glyco_trans_2-like"/>
</dbReference>
<organism evidence="2 3">
    <name type="scientific">Metabacillus niabensis</name>
    <dbReference type="NCBI Taxonomy" id="324854"/>
    <lineage>
        <taxon>Bacteria</taxon>
        <taxon>Bacillati</taxon>
        <taxon>Bacillota</taxon>
        <taxon>Bacilli</taxon>
        <taxon>Bacillales</taxon>
        <taxon>Bacillaceae</taxon>
        <taxon>Metabacillus</taxon>
    </lineage>
</organism>
<name>A0ABT9Z348_9BACI</name>
<gene>
    <name evidence="2" type="ORF">J2S02_003024</name>
</gene>
<keyword evidence="3" id="KW-1185">Reference proteome</keyword>
<dbReference type="Proteomes" id="UP001232245">
    <property type="component" value="Unassembled WGS sequence"/>
</dbReference>
<evidence type="ECO:0000259" key="1">
    <source>
        <dbReference type="Pfam" id="PF00535"/>
    </source>
</evidence>
<comment type="caution">
    <text evidence="2">The sequence shown here is derived from an EMBL/GenBank/DDBJ whole genome shotgun (WGS) entry which is preliminary data.</text>
</comment>
<sequence length="275" mass="31820">MKLSIVIVTYNRLPELAELLESILGQTVAPYEIIIVNDAGESVTPLVELYPELPIKAINLKENVKHVHARNIGVSYVTGDVIMLCDDDDFLTKQHIEFVRNELKDADFIYSDAEIVSFEKKGNTRIPLSRRTFAYHYSLEEMRKFSTYIPSGSAYKKALHDKIGLFDPDVHNYWDWDFFLRAAKVCEIKRIPIASVIYAFSEAGDNQSSEFTDRRKHYLDKLCEKHQLGNLPQKNFFVLLEEPAMKKREAETKIVWDGKPIYTRFGRADYAPFNK</sequence>
<dbReference type="Pfam" id="PF00535">
    <property type="entry name" value="Glycos_transf_2"/>
    <property type="match status" value="1"/>
</dbReference>
<dbReference type="EMBL" id="JAUSTZ010000006">
    <property type="protein sequence ID" value="MDQ0226679.1"/>
    <property type="molecule type" value="Genomic_DNA"/>
</dbReference>
<accession>A0ABT9Z348</accession>
<feature type="domain" description="Glycosyltransferase 2-like" evidence="1">
    <location>
        <begin position="4"/>
        <end position="163"/>
    </location>
</feature>